<dbReference type="PROSITE" id="PS51257">
    <property type="entry name" value="PROKAR_LIPOPROTEIN"/>
    <property type="match status" value="1"/>
</dbReference>
<reference evidence="2 3" key="1">
    <citation type="journal article" date="2018" name="Sci. Rep.">
        <title>Raphidocelis subcapitata (=Pseudokirchneriella subcapitata) provides an insight into genome evolution and environmental adaptations in the Sphaeropleales.</title>
        <authorList>
            <person name="Suzuki S."/>
            <person name="Yamaguchi H."/>
            <person name="Nakajima N."/>
            <person name="Kawachi M."/>
        </authorList>
    </citation>
    <scope>NUCLEOTIDE SEQUENCE [LARGE SCALE GENOMIC DNA]</scope>
    <source>
        <strain evidence="2 3">NIES-35</strain>
    </source>
</reference>
<comment type="caution">
    <text evidence="2">The sequence shown here is derived from an EMBL/GenBank/DDBJ whole genome shotgun (WGS) entry which is preliminary data.</text>
</comment>
<dbReference type="EMBL" id="BDRX01000292">
    <property type="protein sequence ID" value="GBG00663.1"/>
    <property type="molecule type" value="Genomic_DNA"/>
</dbReference>
<protein>
    <submittedName>
        <fullName evidence="2">Uncharacterized protein</fullName>
    </submittedName>
</protein>
<dbReference type="Proteomes" id="UP000247498">
    <property type="component" value="Unassembled WGS sequence"/>
</dbReference>
<evidence type="ECO:0000313" key="2">
    <source>
        <dbReference type="EMBL" id="GBG00663.1"/>
    </source>
</evidence>
<accession>A0A2V0PNE8</accession>
<proteinExistence type="predicted"/>
<keyword evidence="1" id="KW-0732">Signal</keyword>
<name>A0A2V0PNE8_9CHLO</name>
<evidence type="ECO:0000256" key="1">
    <source>
        <dbReference type="SAM" id="SignalP"/>
    </source>
</evidence>
<organism evidence="2 3">
    <name type="scientific">Raphidocelis subcapitata</name>
    <dbReference type="NCBI Taxonomy" id="307507"/>
    <lineage>
        <taxon>Eukaryota</taxon>
        <taxon>Viridiplantae</taxon>
        <taxon>Chlorophyta</taxon>
        <taxon>core chlorophytes</taxon>
        <taxon>Chlorophyceae</taxon>
        <taxon>CS clade</taxon>
        <taxon>Sphaeropleales</taxon>
        <taxon>Selenastraceae</taxon>
        <taxon>Raphidocelis</taxon>
    </lineage>
</organism>
<feature type="chain" id="PRO_5016027075" evidence="1">
    <location>
        <begin position="34"/>
        <end position="257"/>
    </location>
</feature>
<sequence length="257" mass="25367">MGRHPARARGAGTRLAAALLPLAVLALAGVASACSQGYYDGSTYVRAQLIKALLDGDRRLRVDLTDSAEAAREGRASLNVSVRGPKETRDSKAAALAALLGAIASELSPPDGGPGAGGGPGPAAIKVAVSVTSGGADDGAAGGGGGGGGGGAKPWALEPVATVQAAFGGNRFFIKSVDWKRPEESCGHRPDGAYAFFTPDGVSSPCAASAPSGLPDELGPDCARLAADAAEAAFGLARSGVVAVTGRPGDRRAGLRR</sequence>
<feature type="signal peptide" evidence="1">
    <location>
        <begin position="1"/>
        <end position="33"/>
    </location>
</feature>
<evidence type="ECO:0000313" key="3">
    <source>
        <dbReference type="Proteomes" id="UP000247498"/>
    </source>
</evidence>
<keyword evidence="3" id="KW-1185">Reference proteome</keyword>
<dbReference type="InParanoid" id="A0A2V0PNE8"/>
<dbReference type="AlphaFoldDB" id="A0A2V0PNE8"/>
<gene>
    <name evidence="2" type="ORF">Rsub_13409</name>
</gene>